<evidence type="ECO:0000256" key="12">
    <source>
        <dbReference type="RuleBase" id="RU362085"/>
    </source>
</evidence>
<dbReference type="InterPro" id="IPR036185">
    <property type="entry name" value="DNA_heli_DnaB-like_N_sf"/>
</dbReference>
<evidence type="ECO:0000256" key="10">
    <source>
        <dbReference type="ARBA" id="ARBA00048954"/>
    </source>
</evidence>
<evidence type="ECO:0000256" key="6">
    <source>
        <dbReference type="ARBA" id="ARBA00022806"/>
    </source>
</evidence>
<accession>A0A424YFQ3</accession>
<dbReference type="InterPro" id="IPR007693">
    <property type="entry name" value="DNA_helicase_DnaB-like_N"/>
</dbReference>
<dbReference type="FunFam" id="1.10.860.10:FF:000001">
    <property type="entry name" value="Replicative DNA helicase"/>
    <property type="match status" value="1"/>
</dbReference>
<evidence type="ECO:0000256" key="5">
    <source>
        <dbReference type="ARBA" id="ARBA00022801"/>
    </source>
</evidence>
<dbReference type="NCBIfam" id="TIGR00665">
    <property type="entry name" value="DnaB"/>
    <property type="match status" value="1"/>
</dbReference>
<dbReference type="NCBIfam" id="NF004384">
    <property type="entry name" value="PRK05748.1"/>
    <property type="match status" value="1"/>
</dbReference>
<dbReference type="FunFam" id="3.40.50.300:FF:000076">
    <property type="entry name" value="Replicative DNA helicase"/>
    <property type="match status" value="1"/>
</dbReference>
<dbReference type="InterPro" id="IPR007692">
    <property type="entry name" value="DNA_helicase_DnaB"/>
</dbReference>
<evidence type="ECO:0000256" key="7">
    <source>
        <dbReference type="ARBA" id="ARBA00022840"/>
    </source>
</evidence>
<evidence type="ECO:0000256" key="9">
    <source>
        <dbReference type="ARBA" id="ARBA00023235"/>
    </source>
</evidence>
<evidence type="ECO:0000256" key="3">
    <source>
        <dbReference type="ARBA" id="ARBA00022705"/>
    </source>
</evidence>
<dbReference type="InterPro" id="IPR016136">
    <property type="entry name" value="DNA_helicase_N/primase_C"/>
</dbReference>
<dbReference type="EC" id="5.6.2.3" evidence="11 12"/>
<dbReference type="CDD" id="cd00984">
    <property type="entry name" value="DnaB_C"/>
    <property type="match status" value="1"/>
</dbReference>
<dbReference type="PANTHER" id="PTHR30153:SF2">
    <property type="entry name" value="REPLICATIVE DNA HELICASE"/>
    <property type="match status" value="1"/>
</dbReference>
<name>A0A424YFQ3_9FIRM</name>
<keyword evidence="4 12" id="KW-0547">Nucleotide-binding</keyword>
<keyword evidence="5 12" id="KW-0378">Hydrolase</keyword>
<dbReference type="SUPFAM" id="SSF48024">
    <property type="entry name" value="N-terminal domain of DnaB helicase"/>
    <property type="match status" value="1"/>
</dbReference>
<proteinExistence type="inferred from homology"/>
<evidence type="ECO:0000256" key="11">
    <source>
        <dbReference type="NCBIfam" id="TIGR00665"/>
    </source>
</evidence>
<dbReference type="GO" id="GO:0042802">
    <property type="term" value="F:identical protein binding"/>
    <property type="evidence" value="ECO:0007669"/>
    <property type="project" value="UniProtKB-ARBA"/>
</dbReference>
<dbReference type="GO" id="GO:0043139">
    <property type="term" value="F:5'-3' DNA helicase activity"/>
    <property type="evidence" value="ECO:0007669"/>
    <property type="project" value="UniProtKB-EC"/>
</dbReference>
<dbReference type="Gene3D" id="1.10.860.10">
    <property type="entry name" value="DNAb Helicase, Chain A"/>
    <property type="match status" value="1"/>
</dbReference>
<dbReference type="SMART" id="SM00382">
    <property type="entry name" value="AAA"/>
    <property type="match status" value="1"/>
</dbReference>
<evidence type="ECO:0000256" key="1">
    <source>
        <dbReference type="ARBA" id="ARBA00008428"/>
    </source>
</evidence>
<keyword evidence="9" id="KW-0413">Isomerase</keyword>
<dbReference type="InterPro" id="IPR007694">
    <property type="entry name" value="DNA_helicase_DnaB-like_C"/>
</dbReference>
<keyword evidence="6 12" id="KW-0347">Helicase</keyword>
<reference evidence="14 15" key="1">
    <citation type="submission" date="2018-08" db="EMBL/GenBank/DDBJ databases">
        <title>The metabolism and importance of syntrophic acetate oxidation coupled to methane or sulfide production in haloalkaline environments.</title>
        <authorList>
            <person name="Timmers P.H.A."/>
            <person name="Vavourakis C.D."/>
            <person name="Sorokin D.Y."/>
            <person name="Sinninghe Damste J.S."/>
            <person name="Muyzer G."/>
            <person name="Stams A.J.M."/>
            <person name="Plugge C.M."/>
        </authorList>
    </citation>
    <scope>NUCLEOTIDE SEQUENCE [LARGE SCALE GENOMIC DNA]</scope>
    <source>
        <strain evidence="14">MSAO_Bac1</strain>
    </source>
</reference>
<dbReference type="PROSITE" id="PS51199">
    <property type="entry name" value="SF4_HELICASE"/>
    <property type="match status" value="1"/>
</dbReference>
<dbReference type="EMBL" id="QZAA01000111">
    <property type="protein sequence ID" value="RQD76709.1"/>
    <property type="molecule type" value="Genomic_DNA"/>
</dbReference>
<sequence length="452" mass="50586">MKDLLDKTPPHSLEAEESVLGSMLMEREAIITASQILTPQDFYREINKKMYSCMLDLFEKGEPVDLVTLCEELRQKNELEAAGGPSHLTRIVDSVPTAANIATYSHIVKEKAVLRQLIQVCGNIVSKCYQGAGEIEEILDEAERMIFQITSRGSPVSYMPIKDILMKTFENIEYLYEHKRGITGVPSGFADLDNITSGFQKSDLAIVAARPGMGKTTLALNMLQHIGTKEKQPAAFFSLEMSKEQLVMRMLCAQANIDAHRLRRGFLTGEDWPKLTRAVGPLAEAPIFIDDTPALSVMEMRAKARRLKAEHGLSIIFVDYLQLMRGLGQPESRQQEISAISRSLKALAKELDVPVVALSQLSRAVESRNDKRPILSDLLESGGIEANADVVMFIYRDDYYNKDSDDKNMAEIIVAKQRNGPVDTINLRFKGAFTRFQNMVSDKREEEAPPGR</sequence>
<keyword evidence="3 12" id="KW-0235">DNA replication</keyword>
<dbReference type="InterPro" id="IPR027417">
    <property type="entry name" value="P-loop_NTPase"/>
</dbReference>
<comment type="catalytic activity">
    <reaction evidence="10 12">
        <text>ATP + H2O = ADP + phosphate + H(+)</text>
        <dbReference type="Rhea" id="RHEA:13065"/>
        <dbReference type="ChEBI" id="CHEBI:15377"/>
        <dbReference type="ChEBI" id="CHEBI:15378"/>
        <dbReference type="ChEBI" id="CHEBI:30616"/>
        <dbReference type="ChEBI" id="CHEBI:43474"/>
        <dbReference type="ChEBI" id="CHEBI:456216"/>
        <dbReference type="EC" id="5.6.2.3"/>
    </reaction>
</comment>
<keyword evidence="2 12" id="KW-0639">Primosome</keyword>
<dbReference type="Proteomes" id="UP000285138">
    <property type="component" value="Unassembled WGS sequence"/>
</dbReference>
<dbReference type="GO" id="GO:0006269">
    <property type="term" value="P:DNA replication, synthesis of primer"/>
    <property type="evidence" value="ECO:0007669"/>
    <property type="project" value="UniProtKB-UniRule"/>
</dbReference>
<evidence type="ECO:0000256" key="8">
    <source>
        <dbReference type="ARBA" id="ARBA00023125"/>
    </source>
</evidence>
<evidence type="ECO:0000313" key="15">
    <source>
        <dbReference type="Proteomes" id="UP000285138"/>
    </source>
</evidence>
<evidence type="ECO:0000259" key="13">
    <source>
        <dbReference type="PROSITE" id="PS51199"/>
    </source>
</evidence>
<keyword evidence="7 12" id="KW-0067">ATP-binding</keyword>
<dbReference type="GO" id="GO:0005829">
    <property type="term" value="C:cytosol"/>
    <property type="evidence" value="ECO:0007669"/>
    <property type="project" value="TreeGrafter"/>
</dbReference>
<evidence type="ECO:0000256" key="4">
    <source>
        <dbReference type="ARBA" id="ARBA00022741"/>
    </source>
</evidence>
<dbReference type="Pfam" id="PF03796">
    <property type="entry name" value="DnaB_C"/>
    <property type="match status" value="1"/>
</dbReference>
<comment type="similarity">
    <text evidence="1 12">Belongs to the helicase family. DnaB subfamily.</text>
</comment>
<dbReference type="GO" id="GO:0016887">
    <property type="term" value="F:ATP hydrolysis activity"/>
    <property type="evidence" value="ECO:0007669"/>
    <property type="project" value="RHEA"/>
</dbReference>
<dbReference type="Gene3D" id="3.40.50.300">
    <property type="entry name" value="P-loop containing nucleotide triphosphate hydrolases"/>
    <property type="match status" value="1"/>
</dbReference>
<evidence type="ECO:0000256" key="2">
    <source>
        <dbReference type="ARBA" id="ARBA00022515"/>
    </source>
</evidence>
<dbReference type="SUPFAM" id="SSF52540">
    <property type="entry name" value="P-loop containing nucleoside triphosphate hydrolases"/>
    <property type="match status" value="1"/>
</dbReference>
<protein>
    <recommendedName>
        <fullName evidence="11 12">Replicative DNA helicase</fullName>
        <ecNumber evidence="11 12">5.6.2.3</ecNumber>
    </recommendedName>
</protein>
<comment type="function">
    <text evidence="12">The main replicative DNA helicase, it participates in initiation and elongation during chromosome replication. Travels ahead of the DNA replisome, separating dsDNA into templates for DNA synthesis. A processive ATP-dependent 5'-3' DNA helicase it has DNA-dependent ATPase activity.</text>
</comment>
<dbReference type="GO" id="GO:1990077">
    <property type="term" value="C:primosome complex"/>
    <property type="evidence" value="ECO:0007669"/>
    <property type="project" value="UniProtKB-UniRule"/>
</dbReference>
<dbReference type="InterPro" id="IPR003593">
    <property type="entry name" value="AAA+_ATPase"/>
</dbReference>
<keyword evidence="8 12" id="KW-0238">DNA-binding</keyword>
<gene>
    <name evidence="14" type="primary">dnaB</name>
    <name evidence="14" type="ORF">D5R97_03750</name>
</gene>
<dbReference type="GO" id="GO:0003677">
    <property type="term" value="F:DNA binding"/>
    <property type="evidence" value="ECO:0007669"/>
    <property type="project" value="UniProtKB-UniRule"/>
</dbReference>
<organism evidence="14 15">
    <name type="scientific">Candidatus Syntrophonatronum acetioxidans</name>
    <dbReference type="NCBI Taxonomy" id="1795816"/>
    <lineage>
        <taxon>Bacteria</taxon>
        <taxon>Bacillati</taxon>
        <taxon>Bacillota</taxon>
        <taxon>Clostridia</taxon>
        <taxon>Eubacteriales</taxon>
        <taxon>Syntrophomonadaceae</taxon>
        <taxon>Candidatus Syntrophonatronum</taxon>
    </lineage>
</organism>
<dbReference type="AlphaFoldDB" id="A0A424YFQ3"/>
<feature type="domain" description="SF4 helicase" evidence="13">
    <location>
        <begin position="178"/>
        <end position="443"/>
    </location>
</feature>
<dbReference type="GO" id="GO:0005524">
    <property type="term" value="F:ATP binding"/>
    <property type="evidence" value="ECO:0007669"/>
    <property type="project" value="UniProtKB-UniRule"/>
</dbReference>
<dbReference type="PANTHER" id="PTHR30153">
    <property type="entry name" value="REPLICATIVE DNA HELICASE DNAB"/>
    <property type="match status" value="1"/>
</dbReference>
<comment type="caution">
    <text evidence="14">The sequence shown here is derived from an EMBL/GenBank/DDBJ whole genome shotgun (WGS) entry which is preliminary data.</text>
</comment>
<dbReference type="Pfam" id="PF00772">
    <property type="entry name" value="DnaB"/>
    <property type="match status" value="1"/>
</dbReference>
<evidence type="ECO:0000313" key="14">
    <source>
        <dbReference type="EMBL" id="RQD76709.1"/>
    </source>
</evidence>